<accession>A0AAV2I0P3</accession>
<sequence>MSQSYNGCEVTEIKNVADVPGCQCVWSNEGSLLVNYQLYFNGTHDKDRVRWTVQDVIYHGATKHYVGAMAYVLIKDFLVDIKANWKQDFDGIEADLTIPVFNLNHTAGLKDRLSKDFIDLAAPFCNDVGQILTRRSISSFADRYYSCEVRGFSSRPDRITFQVHLTGQQWRSVQKTLPY</sequence>
<gene>
    <name evidence="1" type="ORF">GSLYS_00013372001</name>
</gene>
<evidence type="ECO:0000313" key="1">
    <source>
        <dbReference type="EMBL" id="CAL1539639.1"/>
    </source>
</evidence>
<protein>
    <submittedName>
        <fullName evidence="1">Uncharacterized protein</fullName>
    </submittedName>
</protein>
<dbReference type="EMBL" id="CAXITT010000347">
    <property type="protein sequence ID" value="CAL1539639.1"/>
    <property type="molecule type" value="Genomic_DNA"/>
</dbReference>
<dbReference type="InterPro" id="IPR036364">
    <property type="entry name" value="SEA_dom_sf"/>
</dbReference>
<dbReference type="SUPFAM" id="SSF82671">
    <property type="entry name" value="SEA domain"/>
    <property type="match status" value="1"/>
</dbReference>
<keyword evidence="2" id="KW-1185">Reference proteome</keyword>
<comment type="caution">
    <text evidence="1">The sequence shown here is derived from an EMBL/GenBank/DDBJ whole genome shotgun (WGS) entry which is preliminary data.</text>
</comment>
<evidence type="ECO:0000313" key="2">
    <source>
        <dbReference type="Proteomes" id="UP001497497"/>
    </source>
</evidence>
<dbReference type="Proteomes" id="UP001497497">
    <property type="component" value="Unassembled WGS sequence"/>
</dbReference>
<proteinExistence type="predicted"/>
<reference evidence="1 2" key="1">
    <citation type="submission" date="2024-04" db="EMBL/GenBank/DDBJ databases">
        <authorList>
            <consortium name="Genoscope - CEA"/>
            <person name="William W."/>
        </authorList>
    </citation>
    <scope>NUCLEOTIDE SEQUENCE [LARGE SCALE GENOMIC DNA]</scope>
</reference>
<organism evidence="1 2">
    <name type="scientific">Lymnaea stagnalis</name>
    <name type="common">Great pond snail</name>
    <name type="synonym">Helix stagnalis</name>
    <dbReference type="NCBI Taxonomy" id="6523"/>
    <lineage>
        <taxon>Eukaryota</taxon>
        <taxon>Metazoa</taxon>
        <taxon>Spiralia</taxon>
        <taxon>Lophotrochozoa</taxon>
        <taxon>Mollusca</taxon>
        <taxon>Gastropoda</taxon>
        <taxon>Heterobranchia</taxon>
        <taxon>Euthyneura</taxon>
        <taxon>Panpulmonata</taxon>
        <taxon>Hygrophila</taxon>
        <taxon>Lymnaeoidea</taxon>
        <taxon>Lymnaeidae</taxon>
        <taxon>Lymnaea</taxon>
    </lineage>
</organism>
<dbReference type="AlphaFoldDB" id="A0AAV2I0P3"/>
<name>A0AAV2I0P3_LYMST</name>
<feature type="non-terminal residue" evidence="1">
    <location>
        <position position="179"/>
    </location>
</feature>
<dbReference type="Gene3D" id="3.30.70.960">
    <property type="entry name" value="SEA domain"/>
    <property type="match status" value="1"/>
</dbReference>